<dbReference type="FunFam" id="3.10.310.10:FF:000004">
    <property type="entry name" value="Diaminopimelate epimerase"/>
    <property type="match status" value="1"/>
</dbReference>
<feature type="binding site" evidence="9">
    <location>
        <begin position="72"/>
        <end position="73"/>
    </location>
    <ligand>
        <name>substrate</name>
    </ligand>
</feature>
<proteinExistence type="inferred from homology"/>
<feature type="binding site" evidence="9">
    <location>
        <position position="62"/>
    </location>
    <ligand>
        <name>substrate</name>
    </ligand>
</feature>
<dbReference type="Pfam" id="PF01678">
    <property type="entry name" value="DAP_epimerase"/>
    <property type="match status" value="2"/>
</dbReference>
<dbReference type="PANTHER" id="PTHR31689:SF0">
    <property type="entry name" value="DIAMINOPIMELATE EPIMERASE"/>
    <property type="match status" value="1"/>
</dbReference>
<dbReference type="GO" id="GO:0008837">
    <property type="term" value="F:diaminopimelate epimerase activity"/>
    <property type="evidence" value="ECO:0007669"/>
    <property type="project" value="UniProtKB-UniRule"/>
</dbReference>
<feature type="binding site" evidence="9">
    <location>
        <position position="197"/>
    </location>
    <ligand>
        <name>substrate</name>
    </ligand>
</feature>
<keyword evidence="6 9" id="KW-0457">Lysine biosynthesis</keyword>
<comment type="caution">
    <text evidence="9">Lacks conserved residue(s) required for the propagation of feature annotation.</text>
</comment>
<name>N2A1T5_9FIRM</name>
<comment type="pathway">
    <text evidence="1 9">Amino-acid biosynthesis; L-lysine biosynthesis via DAP pathway; DL-2,6-diaminopimelate from LL-2,6-diaminopimelate: step 1/1.</text>
</comment>
<evidence type="ECO:0000256" key="3">
    <source>
        <dbReference type="ARBA" id="ARBA00013080"/>
    </source>
</evidence>
<feature type="site" description="Could be important to modulate the pK values of the two catalytic cysteine residues" evidence="9">
    <location>
        <position position="215"/>
    </location>
</feature>
<evidence type="ECO:0000313" key="12">
    <source>
        <dbReference type="Proteomes" id="UP000012589"/>
    </source>
</evidence>
<comment type="similarity">
    <text evidence="2 9">Belongs to the diaminopimelate epimerase family.</text>
</comment>
<evidence type="ECO:0000256" key="1">
    <source>
        <dbReference type="ARBA" id="ARBA00005196"/>
    </source>
</evidence>
<reference evidence="11 12" key="1">
    <citation type="journal article" date="2014" name="Genome Announc.">
        <title>Draft genome sequences of the altered schaedler flora, a defined bacterial community from gnotobiotic mice.</title>
        <authorList>
            <person name="Wannemuehler M.J."/>
            <person name="Overstreet A.M."/>
            <person name="Ward D.V."/>
            <person name="Phillips G.J."/>
        </authorList>
    </citation>
    <scope>NUCLEOTIDE SEQUENCE [LARGE SCALE GENOMIC DNA]</scope>
    <source>
        <strain evidence="11 12">ASF492</strain>
    </source>
</reference>
<dbReference type="EC" id="5.1.1.7" evidence="3 9"/>
<dbReference type="NCBIfam" id="TIGR00652">
    <property type="entry name" value="DapF"/>
    <property type="match status" value="1"/>
</dbReference>
<dbReference type="PATRIC" id="fig|1235802.3.peg.4489"/>
<evidence type="ECO:0000256" key="4">
    <source>
        <dbReference type="ARBA" id="ARBA00022490"/>
    </source>
</evidence>
<dbReference type="EMBL" id="AQFT01000124">
    <property type="protein sequence ID" value="EMZ22136.1"/>
    <property type="molecule type" value="Genomic_DNA"/>
</dbReference>
<evidence type="ECO:0000256" key="10">
    <source>
        <dbReference type="PROSITE-ProRule" id="PRU10125"/>
    </source>
</evidence>
<keyword evidence="12" id="KW-1185">Reference proteome</keyword>
<feature type="binding site" evidence="9">
    <location>
        <begin position="215"/>
        <end position="216"/>
    </location>
    <ligand>
        <name>substrate</name>
    </ligand>
</feature>
<feature type="binding site" evidence="9">
    <location>
        <begin position="225"/>
        <end position="226"/>
    </location>
    <ligand>
        <name>substrate</name>
    </ligand>
</feature>
<evidence type="ECO:0000256" key="9">
    <source>
        <dbReference type="HAMAP-Rule" id="MF_00197"/>
    </source>
</evidence>
<evidence type="ECO:0000256" key="7">
    <source>
        <dbReference type="ARBA" id="ARBA00023235"/>
    </source>
</evidence>
<evidence type="ECO:0000256" key="5">
    <source>
        <dbReference type="ARBA" id="ARBA00022605"/>
    </source>
</evidence>
<dbReference type="FunFam" id="3.10.310.10:FF:000001">
    <property type="entry name" value="Diaminopimelate epimerase"/>
    <property type="match status" value="1"/>
</dbReference>
<keyword evidence="4 9" id="KW-0963">Cytoplasm</keyword>
<dbReference type="PROSITE" id="PS01326">
    <property type="entry name" value="DAP_EPIMERASE"/>
    <property type="match status" value="1"/>
</dbReference>
<sequence>MKFTKMHGIGNDYIYVNCFEETVEHPREIAKFVSDRHFGIGSDGLILIKPSEQADFEMEMYNADGSRGEMCGNAIRCVAKYVYDHHMTDRIDIRIETLAGIKHAQLMRVDGKVSMVRVNMGKPELAPEKIPVGYPQTPPRTQIMDCPITAGGKEYRMTCVSMGNPHCVIFTDDVDGLELEKIGPQFENHPYFPNRINTEFVRVLNSSAVKMRVWERGSGETLACGTGACAVTVACILNGLTQRMVTVKLRGGDLQIEWEEDTGIVYMTGPAEHVFDGDIILPDVAFLYS</sequence>
<evidence type="ECO:0000256" key="6">
    <source>
        <dbReference type="ARBA" id="ARBA00023154"/>
    </source>
</evidence>
<accession>N2A1T5</accession>
<dbReference type="InterPro" id="IPR001653">
    <property type="entry name" value="DAP_epimerase_DapF"/>
</dbReference>
<dbReference type="eggNOG" id="COG0253">
    <property type="taxonomic scope" value="Bacteria"/>
</dbReference>
<evidence type="ECO:0000256" key="8">
    <source>
        <dbReference type="ARBA" id="ARBA00051712"/>
    </source>
</evidence>
<comment type="caution">
    <text evidence="11">The sequence shown here is derived from an EMBL/GenBank/DDBJ whole genome shotgun (WGS) entry which is preliminary data.</text>
</comment>
<organism evidence="11 12">
    <name type="scientific">Eubacterium plexicaudatum ASF492</name>
    <dbReference type="NCBI Taxonomy" id="1235802"/>
    <lineage>
        <taxon>Bacteria</taxon>
        <taxon>Bacillati</taxon>
        <taxon>Bacillota</taxon>
        <taxon>Clostridia</taxon>
        <taxon>Eubacteriales</taxon>
        <taxon>Eubacteriaceae</taxon>
        <taxon>Eubacterium</taxon>
    </lineage>
</organism>
<comment type="catalytic activity">
    <reaction evidence="8 9">
        <text>(2S,6S)-2,6-diaminopimelate = meso-2,6-diaminopimelate</text>
        <dbReference type="Rhea" id="RHEA:15393"/>
        <dbReference type="ChEBI" id="CHEBI:57609"/>
        <dbReference type="ChEBI" id="CHEBI:57791"/>
        <dbReference type="EC" id="5.1.1.7"/>
    </reaction>
</comment>
<comment type="function">
    <text evidence="9">Catalyzes the stereoinversion of LL-2,6-diaminopimelate (L,L-DAP) to meso-diaminopimelate (meso-DAP), a precursor of L-lysine and an essential component of the bacterial peptidoglycan.</text>
</comment>
<comment type="subcellular location">
    <subcellularLocation>
        <location evidence="9">Cytoplasm</location>
    </subcellularLocation>
</comment>
<keyword evidence="5 9" id="KW-0028">Amino-acid biosynthesis</keyword>
<evidence type="ECO:0000256" key="2">
    <source>
        <dbReference type="ARBA" id="ARBA00010219"/>
    </source>
</evidence>
<dbReference type="GO" id="GO:0009089">
    <property type="term" value="P:lysine biosynthetic process via diaminopimelate"/>
    <property type="evidence" value="ECO:0007669"/>
    <property type="project" value="UniProtKB-UniRule"/>
</dbReference>
<feature type="active site" evidence="10">
    <location>
        <position position="71"/>
    </location>
</feature>
<dbReference type="Gene3D" id="3.10.310.10">
    <property type="entry name" value="Diaminopimelate Epimerase, Chain A, domain 1"/>
    <property type="match status" value="2"/>
</dbReference>
<dbReference type="UniPathway" id="UPA00034">
    <property type="reaction ID" value="UER00025"/>
</dbReference>
<dbReference type="Proteomes" id="UP000012589">
    <property type="component" value="Unassembled WGS sequence"/>
</dbReference>
<protein>
    <recommendedName>
        <fullName evidence="3 9">Diaminopimelate epimerase</fullName>
        <shortName evidence="9">DAP epimerase</shortName>
        <ecNumber evidence="3 9">5.1.1.7</ecNumber>
    </recommendedName>
    <alternativeName>
        <fullName evidence="9">PLP-independent amino acid racemase</fullName>
    </alternativeName>
</protein>
<keyword evidence="7 9" id="KW-0413">Isomerase</keyword>
<dbReference type="PANTHER" id="PTHR31689">
    <property type="entry name" value="DIAMINOPIMELATE EPIMERASE, CHLOROPLASTIC"/>
    <property type="match status" value="1"/>
</dbReference>
<gene>
    <name evidence="9" type="primary">dapF</name>
    <name evidence="11" type="ORF">C823_04224</name>
</gene>
<dbReference type="OrthoDB" id="9805408at2"/>
<dbReference type="InterPro" id="IPR018510">
    <property type="entry name" value="DAP_epimerase_AS"/>
</dbReference>
<feature type="binding site" evidence="9">
    <location>
        <position position="11"/>
    </location>
    <ligand>
        <name>substrate</name>
    </ligand>
</feature>
<dbReference type="SUPFAM" id="SSF54506">
    <property type="entry name" value="Diaminopimelate epimerase-like"/>
    <property type="match status" value="2"/>
</dbReference>
<feature type="binding site" evidence="9">
    <location>
        <position position="164"/>
    </location>
    <ligand>
        <name>substrate</name>
    </ligand>
</feature>
<feature type="active site" description="Proton donor" evidence="9">
    <location>
        <position position="71"/>
    </location>
</feature>
<dbReference type="STRING" id="1235802.C823_04224"/>
<evidence type="ECO:0000313" key="11">
    <source>
        <dbReference type="EMBL" id="EMZ22136.1"/>
    </source>
</evidence>
<dbReference type="AlphaFoldDB" id="N2A1T5"/>
<dbReference type="HAMAP" id="MF_00197">
    <property type="entry name" value="DAP_epimerase"/>
    <property type="match status" value="1"/>
</dbReference>
<feature type="site" description="Could be important to modulate the pK values of the two catalytic cysteine residues" evidence="9">
    <location>
        <position position="166"/>
    </location>
</feature>
<dbReference type="GO" id="GO:0005829">
    <property type="term" value="C:cytosol"/>
    <property type="evidence" value="ECO:0007669"/>
    <property type="project" value="TreeGrafter"/>
</dbReference>
<feature type="active site" description="Proton acceptor" evidence="9">
    <location>
        <position position="224"/>
    </location>
</feature>
<dbReference type="HOGENOM" id="CLU_053306_3_0_9"/>
<comment type="subunit">
    <text evidence="9">Homodimer.</text>
</comment>